<feature type="region of interest" description="Disordered" evidence="2">
    <location>
        <begin position="349"/>
        <end position="377"/>
    </location>
</feature>
<evidence type="ECO:0000313" key="3">
    <source>
        <dbReference type="EMBL" id="TPX43743.1"/>
    </source>
</evidence>
<feature type="region of interest" description="Disordered" evidence="2">
    <location>
        <begin position="186"/>
        <end position="222"/>
    </location>
</feature>
<organism evidence="3 4">
    <name type="scientific">Synchytrium endobioticum</name>
    <dbReference type="NCBI Taxonomy" id="286115"/>
    <lineage>
        <taxon>Eukaryota</taxon>
        <taxon>Fungi</taxon>
        <taxon>Fungi incertae sedis</taxon>
        <taxon>Chytridiomycota</taxon>
        <taxon>Chytridiomycota incertae sedis</taxon>
        <taxon>Chytridiomycetes</taxon>
        <taxon>Synchytriales</taxon>
        <taxon>Synchytriaceae</taxon>
        <taxon>Synchytrium</taxon>
    </lineage>
</organism>
<accession>A0A507CX68</accession>
<proteinExistence type="predicted"/>
<comment type="caution">
    <text evidence="3">The sequence shown here is derived from an EMBL/GenBank/DDBJ whole genome shotgun (WGS) entry which is preliminary data.</text>
</comment>
<feature type="compositionally biased region" description="Low complexity" evidence="2">
    <location>
        <begin position="203"/>
        <end position="215"/>
    </location>
</feature>
<feature type="compositionally biased region" description="Polar residues" evidence="2">
    <location>
        <begin position="360"/>
        <end position="377"/>
    </location>
</feature>
<reference evidence="3 4" key="1">
    <citation type="journal article" date="2019" name="Sci. Rep.">
        <title>Comparative genomics of chytrid fungi reveal insights into the obligate biotrophic and pathogenic lifestyle of Synchytrium endobioticum.</title>
        <authorList>
            <person name="van de Vossenberg B.T.L.H."/>
            <person name="Warris S."/>
            <person name="Nguyen H.D.T."/>
            <person name="van Gent-Pelzer M.P.E."/>
            <person name="Joly D.L."/>
            <person name="van de Geest H.C."/>
            <person name="Bonants P.J.M."/>
            <person name="Smith D.S."/>
            <person name="Levesque C.A."/>
            <person name="van der Lee T.A.J."/>
        </authorList>
    </citation>
    <scope>NUCLEOTIDE SEQUENCE [LARGE SCALE GENOMIC DNA]</scope>
    <source>
        <strain evidence="3 4">MB42</strain>
    </source>
</reference>
<feature type="region of interest" description="Disordered" evidence="2">
    <location>
        <begin position="1"/>
        <end position="27"/>
    </location>
</feature>
<keyword evidence="4" id="KW-1185">Reference proteome</keyword>
<evidence type="ECO:0000256" key="1">
    <source>
        <dbReference type="SAM" id="Coils"/>
    </source>
</evidence>
<feature type="compositionally biased region" description="Low complexity" evidence="2">
    <location>
        <begin position="157"/>
        <end position="169"/>
    </location>
</feature>
<gene>
    <name evidence="3" type="ORF">SeMB42_g04615</name>
</gene>
<evidence type="ECO:0000256" key="2">
    <source>
        <dbReference type="SAM" id="MobiDB-lite"/>
    </source>
</evidence>
<dbReference type="EMBL" id="QEAN01000191">
    <property type="protein sequence ID" value="TPX43743.1"/>
    <property type="molecule type" value="Genomic_DNA"/>
</dbReference>
<dbReference type="VEuPathDB" id="FungiDB:SeMB42_g04615"/>
<dbReference type="AlphaFoldDB" id="A0A507CX68"/>
<dbReference type="Proteomes" id="UP000317494">
    <property type="component" value="Unassembled WGS sequence"/>
</dbReference>
<sequence>MDRIINRPNMQLPHPQDENAQQRPNTRKELLAAWLDKKTTDQLKPVPKARKATGATISKRALSEVTSNGLRMTGGNTLSSFSLKATTTSANAPVFAKTVSAPHKSQIPKSVLKPASGDSIRTKVHKPTKKNAIAHSGNISTNAQSRAVNNARHVQKTTKSSKSSNTPSSDLLNEIEAIMGKSLISDDENTLINDTPTRPPRPNTSISSSTIPFSTLSKPDRGREEWARQWQQRVTGLEKTLVERDVQYRHAMATQEDEEYKLRNTLSELEFKISKLESKLAESESLHTDQVNRVKQELWQSKRELEMHHDQHRDWERLKNEWNSALAQRDLQIVELRARVDDRSSLSVGNRTQAVDRAHASTNTDMAGDSSNTSDHSNRSAIASYEMQLAELKQEVSDAYEVIDAMEAQIKELEASQRQYELRIEDLDGDVFSAQAQLHRAHLEYEEQVRELKEALKDTLDENQALVKRIDMQVSEHIATRDKSSQATQTEMPLDRILWEAREFYKQNAMLRFRSDVLRQQYLKSQELHQEHVRDLNQKMEEDVRKWEATESLIDTLKQQLIDAMSKSITKSRESEVRYQAEKRKADALVVELKQERDSRASCRCDKRRESQ</sequence>
<feature type="coiled-coil region" evidence="1">
    <location>
        <begin position="382"/>
        <end position="469"/>
    </location>
</feature>
<protein>
    <submittedName>
        <fullName evidence="3">Uncharacterized protein</fullName>
    </submittedName>
</protein>
<evidence type="ECO:0000313" key="4">
    <source>
        <dbReference type="Proteomes" id="UP000317494"/>
    </source>
</evidence>
<feature type="region of interest" description="Disordered" evidence="2">
    <location>
        <begin position="140"/>
        <end position="170"/>
    </location>
</feature>
<keyword evidence="1" id="KW-0175">Coiled coil</keyword>
<name>A0A507CX68_9FUNG</name>